<dbReference type="InterPro" id="IPR001310">
    <property type="entry name" value="Histidine_triad_HIT"/>
</dbReference>
<dbReference type="CDD" id="cd01276">
    <property type="entry name" value="PKCI_related"/>
    <property type="match status" value="1"/>
</dbReference>
<dbReference type="PANTHER" id="PTHR23089">
    <property type="entry name" value="HISTIDINE TRIAD HIT PROTEIN"/>
    <property type="match status" value="1"/>
</dbReference>
<reference evidence="3 4" key="1">
    <citation type="submission" date="2020-08" db="EMBL/GenBank/DDBJ databases">
        <title>A Genomic Blueprint of the Chicken Gut Microbiome.</title>
        <authorList>
            <person name="Gilroy R."/>
            <person name="Ravi A."/>
            <person name="Getino M."/>
            <person name="Pursley I."/>
            <person name="Horton D.L."/>
            <person name="Alikhan N.-F."/>
            <person name="Baker D."/>
            <person name="Gharbi K."/>
            <person name="Hall N."/>
            <person name="Watson M."/>
            <person name="Adriaenssens E.M."/>
            <person name="Foster-Nyarko E."/>
            <person name="Jarju S."/>
            <person name="Secka A."/>
            <person name="Antonio M."/>
            <person name="Oren A."/>
            <person name="Chaudhuri R."/>
            <person name="La Ragione R.M."/>
            <person name="Hildebrand F."/>
            <person name="Pallen M.J."/>
        </authorList>
    </citation>
    <scope>NUCLEOTIDE SEQUENCE [LARGE SCALE GENOMIC DNA]</scope>
    <source>
        <strain evidence="3 4">N37</strain>
    </source>
</reference>
<evidence type="ECO:0000259" key="2">
    <source>
        <dbReference type="PROSITE" id="PS51084"/>
    </source>
</evidence>
<accession>A0ABR8YXH4</accession>
<evidence type="ECO:0000313" key="3">
    <source>
        <dbReference type="EMBL" id="MBD8048822.1"/>
    </source>
</evidence>
<dbReference type="EMBL" id="JACSQB010000179">
    <property type="protein sequence ID" value="MBD8048822.1"/>
    <property type="molecule type" value="Genomic_DNA"/>
</dbReference>
<feature type="short sequence motif" description="Histidine triad motif" evidence="1">
    <location>
        <begin position="98"/>
        <end position="102"/>
    </location>
</feature>
<protein>
    <submittedName>
        <fullName evidence="3">Histidine triad nucleotide-binding protein</fullName>
    </submittedName>
</protein>
<dbReference type="Pfam" id="PF01230">
    <property type="entry name" value="HIT"/>
    <property type="match status" value="1"/>
</dbReference>
<dbReference type="InterPro" id="IPR019808">
    <property type="entry name" value="Histidine_triad_CS"/>
</dbReference>
<dbReference type="PRINTS" id="PR00332">
    <property type="entry name" value="HISTRIAD"/>
</dbReference>
<dbReference type="InterPro" id="IPR011146">
    <property type="entry name" value="HIT-like"/>
</dbReference>
<name>A0ABR8YXH4_9CLOT</name>
<dbReference type="SUPFAM" id="SSF54197">
    <property type="entry name" value="HIT-like"/>
    <property type="match status" value="1"/>
</dbReference>
<sequence>MSDCIFCKIISGEIPSNKVYEDDKVFAFKDINPEAPIHVLIIPKTHITSINDLNHQNSHLISHIFLTIQNIVKELGIDESGYRVVANTGKDGGQTVNHMHFHLLAGRNLNWPPG</sequence>
<dbReference type="Gene3D" id="3.30.428.10">
    <property type="entry name" value="HIT-like"/>
    <property type="match status" value="1"/>
</dbReference>
<comment type="caution">
    <text evidence="3">The sequence shown here is derived from an EMBL/GenBank/DDBJ whole genome shotgun (WGS) entry which is preliminary data.</text>
</comment>
<dbReference type="PROSITE" id="PS51084">
    <property type="entry name" value="HIT_2"/>
    <property type="match status" value="1"/>
</dbReference>
<dbReference type="InterPro" id="IPR036265">
    <property type="entry name" value="HIT-like_sf"/>
</dbReference>
<proteinExistence type="predicted"/>
<keyword evidence="4" id="KW-1185">Reference proteome</keyword>
<dbReference type="PROSITE" id="PS00892">
    <property type="entry name" value="HIT_1"/>
    <property type="match status" value="1"/>
</dbReference>
<dbReference type="RefSeq" id="WP_191741752.1">
    <property type="nucleotide sequence ID" value="NZ_JACSQB010000179.1"/>
</dbReference>
<gene>
    <name evidence="3" type="ORF">H9637_17625</name>
</gene>
<dbReference type="Proteomes" id="UP000627166">
    <property type="component" value="Unassembled WGS sequence"/>
</dbReference>
<organism evidence="3 4">
    <name type="scientific">Clostridium faecium</name>
    <dbReference type="NCBI Taxonomy" id="2762223"/>
    <lineage>
        <taxon>Bacteria</taxon>
        <taxon>Bacillati</taxon>
        <taxon>Bacillota</taxon>
        <taxon>Clostridia</taxon>
        <taxon>Eubacteriales</taxon>
        <taxon>Clostridiaceae</taxon>
        <taxon>Clostridium</taxon>
    </lineage>
</organism>
<evidence type="ECO:0000256" key="1">
    <source>
        <dbReference type="PROSITE-ProRule" id="PRU00464"/>
    </source>
</evidence>
<evidence type="ECO:0000313" key="4">
    <source>
        <dbReference type="Proteomes" id="UP000627166"/>
    </source>
</evidence>
<feature type="domain" description="HIT" evidence="2">
    <location>
        <begin position="5"/>
        <end position="114"/>
    </location>
</feature>